<keyword evidence="1" id="KW-0472">Membrane</keyword>
<feature type="transmembrane region" description="Helical" evidence="1">
    <location>
        <begin position="49"/>
        <end position="68"/>
    </location>
</feature>
<name>A0ABY5S5T6_9BACL</name>
<accession>A0ABY5S5T6</accession>
<dbReference type="EMBL" id="CP091430">
    <property type="protein sequence ID" value="UVI29274.1"/>
    <property type="molecule type" value="Genomic_DNA"/>
</dbReference>
<keyword evidence="1" id="KW-0812">Transmembrane</keyword>
<dbReference type="Proteomes" id="UP001057877">
    <property type="component" value="Chromosome"/>
</dbReference>
<proteinExistence type="predicted"/>
<evidence type="ECO:0000313" key="3">
    <source>
        <dbReference type="Proteomes" id="UP001057877"/>
    </source>
</evidence>
<keyword evidence="1" id="KW-1133">Transmembrane helix</keyword>
<sequence length="155" mass="18168">MEVGIKKFLAFCRKLIRGPHNTELSKARVKVVNEKSGEAELSGFNMKRIVISFFIIILLVLLGLYVKVKIDINKFENKMHDYLTISKGYKEEEILGIRSELSKLPKYPVYVTFKDEPNFTYTYVYLGSEKGWFQFPPPGNYNPRDFKHLQESEQY</sequence>
<evidence type="ECO:0000256" key="1">
    <source>
        <dbReference type="SAM" id="Phobius"/>
    </source>
</evidence>
<evidence type="ECO:0000313" key="2">
    <source>
        <dbReference type="EMBL" id="UVI29274.1"/>
    </source>
</evidence>
<gene>
    <name evidence="2" type="ORF">L1F29_28215</name>
</gene>
<reference evidence="2" key="1">
    <citation type="submission" date="2022-01" db="EMBL/GenBank/DDBJ databases">
        <title>Paenibacillus spongiae sp. nov., isolated from marine sponge.</title>
        <authorList>
            <person name="Li Z."/>
            <person name="Zhang M."/>
        </authorList>
    </citation>
    <scope>NUCLEOTIDE SEQUENCE</scope>
    <source>
        <strain evidence="2">PHS-Z3</strain>
    </source>
</reference>
<organism evidence="2 3">
    <name type="scientific">Paenibacillus spongiae</name>
    <dbReference type="NCBI Taxonomy" id="2909671"/>
    <lineage>
        <taxon>Bacteria</taxon>
        <taxon>Bacillati</taxon>
        <taxon>Bacillota</taxon>
        <taxon>Bacilli</taxon>
        <taxon>Bacillales</taxon>
        <taxon>Paenibacillaceae</taxon>
        <taxon>Paenibacillus</taxon>
    </lineage>
</organism>
<dbReference type="InterPro" id="IPR021486">
    <property type="entry name" value="DUF3139"/>
</dbReference>
<dbReference type="Pfam" id="PF11337">
    <property type="entry name" value="DUF3139"/>
    <property type="match status" value="1"/>
</dbReference>
<dbReference type="RefSeq" id="WP_258385363.1">
    <property type="nucleotide sequence ID" value="NZ_CP091430.1"/>
</dbReference>
<protein>
    <submittedName>
        <fullName evidence="2">DUF3139 domain-containing protein</fullName>
    </submittedName>
</protein>
<keyword evidence="3" id="KW-1185">Reference proteome</keyword>